<reference evidence="2 3" key="1">
    <citation type="submission" date="2015-07" db="EMBL/GenBank/DDBJ databases">
        <title>Acinetobacter yuneri, a novel member of Acinetobacter calcoaceticus-Acinetobacter baumannii complex isolated from clinical specimen.</title>
        <authorList>
            <person name="Yu Y."/>
        </authorList>
    </citation>
    <scope>NUCLEOTIDE SEQUENCE [LARGE SCALE GENOMIC DNA]</scope>
    <source>
        <strain evidence="2 3">A362</strain>
    </source>
</reference>
<feature type="chain" id="PRO_5012866772" description="Outer membrane protein beta-barrel domain-containing protein" evidence="1">
    <location>
        <begin position="22"/>
        <end position="251"/>
    </location>
</feature>
<evidence type="ECO:0000256" key="1">
    <source>
        <dbReference type="SAM" id="SignalP"/>
    </source>
</evidence>
<protein>
    <recommendedName>
        <fullName evidence="4">Outer membrane protein beta-barrel domain-containing protein</fullName>
    </recommendedName>
</protein>
<comment type="caution">
    <text evidence="2">The sequence shown here is derived from an EMBL/GenBank/DDBJ whole genome shotgun (WGS) entry which is preliminary data.</text>
</comment>
<keyword evidence="1" id="KW-0732">Signal</keyword>
<accession>A0A1V2UV69</accession>
<evidence type="ECO:0000313" key="3">
    <source>
        <dbReference type="Proteomes" id="UP000189376"/>
    </source>
</evidence>
<feature type="signal peptide" evidence="1">
    <location>
        <begin position="1"/>
        <end position="21"/>
    </location>
</feature>
<evidence type="ECO:0008006" key="4">
    <source>
        <dbReference type="Google" id="ProtNLM"/>
    </source>
</evidence>
<proteinExistence type="predicted"/>
<dbReference type="AlphaFoldDB" id="A0A1V2UV69"/>
<gene>
    <name evidence="2" type="ORF">AC058_13400</name>
</gene>
<sequence>MKIIISLFLSIGILFSPTANAKDFTETFQGKPKLNLNLYVFAADVNGSISQNNIKYDVDQTFKQTIKELDSSFMAHLDFGKGKWGVYADKQIVKTSQDKTAMSIPIALSTKLDQSSYGLYYQAYVSPYTTGKNQPKLIVEPTIGMHRTKAEAALVALNKTAEIDTSWNEFFWGSRFKYNFNTPWNLSSEITFGIENTISAQAYLGYRLPIMNREINLRAGYRYFEQDYKSNNFHWDIRQYGPVIGINLPIF</sequence>
<evidence type="ECO:0000313" key="2">
    <source>
        <dbReference type="EMBL" id="ONN53872.1"/>
    </source>
</evidence>
<organism evidence="2 3">
    <name type="scientific">Acinetobacter genomosp. 33YU</name>
    <dbReference type="NCBI Taxonomy" id="1675530"/>
    <lineage>
        <taxon>Bacteria</taxon>
        <taxon>Pseudomonadati</taxon>
        <taxon>Pseudomonadota</taxon>
        <taxon>Gammaproteobacteria</taxon>
        <taxon>Moraxellales</taxon>
        <taxon>Moraxellaceae</taxon>
        <taxon>Acinetobacter</taxon>
    </lineage>
</organism>
<dbReference type="EMBL" id="LFZS01000008">
    <property type="protein sequence ID" value="ONN53872.1"/>
    <property type="molecule type" value="Genomic_DNA"/>
</dbReference>
<name>A0A1V2UV69_9GAMM</name>
<keyword evidence="3" id="KW-1185">Reference proteome</keyword>
<dbReference type="RefSeq" id="WP_077169647.1">
    <property type="nucleotide sequence ID" value="NZ_LFZS01000008.1"/>
</dbReference>
<dbReference type="Proteomes" id="UP000189376">
    <property type="component" value="Unassembled WGS sequence"/>
</dbReference>